<keyword evidence="2" id="KW-1185">Reference proteome</keyword>
<gene>
    <name evidence="1" type="ORF">Pan189_41830</name>
</gene>
<protein>
    <recommendedName>
        <fullName evidence="3">Bacteriocin-protection, YdeI or OmpD-Associated</fullName>
    </recommendedName>
</protein>
<evidence type="ECO:0000313" key="2">
    <source>
        <dbReference type="Proteomes" id="UP000317318"/>
    </source>
</evidence>
<dbReference type="AlphaFoldDB" id="A0A517R7D4"/>
<reference evidence="1 2" key="1">
    <citation type="submission" date="2019-02" db="EMBL/GenBank/DDBJ databases">
        <title>Deep-cultivation of Planctomycetes and their phenomic and genomic characterization uncovers novel biology.</title>
        <authorList>
            <person name="Wiegand S."/>
            <person name="Jogler M."/>
            <person name="Boedeker C."/>
            <person name="Pinto D."/>
            <person name="Vollmers J."/>
            <person name="Rivas-Marin E."/>
            <person name="Kohn T."/>
            <person name="Peeters S.H."/>
            <person name="Heuer A."/>
            <person name="Rast P."/>
            <person name="Oberbeckmann S."/>
            <person name="Bunk B."/>
            <person name="Jeske O."/>
            <person name="Meyerdierks A."/>
            <person name="Storesund J.E."/>
            <person name="Kallscheuer N."/>
            <person name="Luecker S."/>
            <person name="Lage O.M."/>
            <person name="Pohl T."/>
            <person name="Merkel B.J."/>
            <person name="Hornburger P."/>
            <person name="Mueller R.-W."/>
            <person name="Bruemmer F."/>
            <person name="Labrenz M."/>
            <person name="Spormann A.M."/>
            <person name="Op den Camp H."/>
            <person name="Overmann J."/>
            <person name="Amann R."/>
            <person name="Jetten M.S.M."/>
            <person name="Mascher T."/>
            <person name="Medema M.H."/>
            <person name="Devos D.P."/>
            <person name="Kaster A.-K."/>
            <person name="Ovreas L."/>
            <person name="Rohde M."/>
            <person name="Galperin M.Y."/>
            <person name="Jogler C."/>
        </authorList>
    </citation>
    <scope>NUCLEOTIDE SEQUENCE [LARGE SCALE GENOMIC DNA]</scope>
    <source>
        <strain evidence="1 2">Pan189</strain>
    </source>
</reference>
<dbReference type="RefSeq" id="WP_145365887.1">
    <property type="nucleotide sequence ID" value="NZ_CP036268.1"/>
</dbReference>
<name>A0A517R7D4_9PLAN</name>
<dbReference type="Pfam" id="PF13376">
    <property type="entry name" value="OmdA"/>
    <property type="match status" value="1"/>
</dbReference>
<dbReference type="OrthoDB" id="9796999at2"/>
<evidence type="ECO:0008006" key="3">
    <source>
        <dbReference type="Google" id="ProtNLM"/>
    </source>
</evidence>
<organism evidence="1 2">
    <name type="scientific">Stratiformator vulcanicus</name>
    <dbReference type="NCBI Taxonomy" id="2527980"/>
    <lineage>
        <taxon>Bacteria</taxon>
        <taxon>Pseudomonadati</taxon>
        <taxon>Planctomycetota</taxon>
        <taxon>Planctomycetia</taxon>
        <taxon>Planctomycetales</taxon>
        <taxon>Planctomycetaceae</taxon>
        <taxon>Stratiformator</taxon>
    </lineage>
</organism>
<dbReference type="KEGG" id="svp:Pan189_41830"/>
<sequence length="194" mass="22224">MPSAIDELEHVEVASRDEWRHWLAEHHEQSESIWLVTYRKAVPEKYLPYDAIVEEALCFGWIDSRPGKVDTERTKLLISPRKPGSPWSRLNKQRVERLESDGLMTPAGWAKIEQAKADGSWTVLDDVEDLVIPPDLAKALKQNRSAKQHFDAFPDSVKKGILWWIKSAKRSATREKRIAETVAKAAENVRANYP</sequence>
<dbReference type="Proteomes" id="UP000317318">
    <property type="component" value="Chromosome"/>
</dbReference>
<evidence type="ECO:0000313" key="1">
    <source>
        <dbReference type="EMBL" id="QDT39772.1"/>
    </source>
</evidence>
<proteinExistence type="predicted"/>
<accession>A0A517R7D4</accession>
<dbReference type="EMBL" id="CP036268">
    <property type="protein sequence ID" value="QDT39772.1"/>
    <property type="molecule type" value="Genomic_DNA"/>
</dbReference>